<dbReference type="PANTHER" id="PTHR40942:SF4">
    <property type="entry name" value="CYTOCHROME C5"/>
    <property type="match status" value="1"/>
</dbReference>
<dbReference type="EMBL" id="AZHW01000106">
    <property type="protein sequence ID" value="ETX02814.1"/>
    <property type="molecule type" value="Genomic_DNA"/>
</dbReference>
<comment type="function">
    <text evidence="1 5">Hydrolyzes diadenosine 5',5'''-P1,P4-tetraphosphate to yield ADP.</text>
</comment>
<comment type="caution">
    <text evidence="7">The sequence shown here is derived from an EMBL/GenBank/DDBJ whole genome shotgun (WGS) entry which is preliminary data.</text>
</comment>
<comment type="similarity">
    <text evidence="2 5">Belongs to the Ap4A hydrolase family.</text>
</comment>
<protein>
    <recommendedName>
        <fullName evidence="5">Bis(5'-nucleosyl)-tetraphosphatase, symmetrical</fullName>
        <ecNumber evidence="5">3.6.1.41</ecNumber>
    </recommendedName>
    <alternativeName>
        <fullName evidence="5">Ap4A hydrolase</fullName>
    </alternativeName>
    <alternativeName>
        <fullName evidence="5">Diadenosine 5',5'''-P1,P4-tetraphosphate pyrophosphohydrolase</fullName>
    </alternativeName>
    <alternativeName>
        <fullName evidence="5">Diadenosine tetraphosphatase</fullName>
    </alternativeName>
</protein>
<organism evidence="7 8">
    <name type="scientific">Entotheonella factor</name>
    <dbReference type="NCBI Taxonomy" id="1429438"/>
    <lineage>
        <taxon>Bacteria</taxon>
        <taxon>Pseudomonadati</taxon>
        <taxon>Nitrospinota/Tectimicrobiota group</taxon>
        <taxon>Candidatus Tectimicrobiota</taxon>
        <taxon>Candidatus Entotheonellia</taxon>
        <taxon>Candidatus Entotheonellales</taxon>
        <taxon>Candidatus Entotheonellaceae</taxon>
        <taxon>Candidatus Entotheonella</taxon>
    </lineage>
</organism>
<evidence type="ECO:0000259" key="6">
    <source>
        <dbReference type="Pfam" id="PF00149"/>
    </source>
</evidence>
<dbReference type="HAMAP" id="MF_00199">
    <property type="entry name" value="ApaH"/>
    <property type="match status" value="1"/>
</dbReference>
<reference evidence="7 8" key="1">
    <citation type="journal article" date="2014" name="Nature">
        <title>An environmental bacterial taxon with a large and distinct metabolic repertoire.</title>
        <authorList>
            <person name="Wilson M.C."/>
            <person name="Mori T."/>
            <person name="Ruckert C."/>
            <person name="Uria A.R."/>
            <person name="Helf M.J."/>
            <person name="Takada K."/>
            <person name="Gernert C."/>
            <person name="Steffens U.A."/>
            <person name="Heycke N."/>
            <person name="Schmitt S."/>
            <person name="Rinke C."/>
            <person name="Helfrich E.J."/>
            <person name="Brachmann A.O."/>
            <person name="Gurgui C."/>
            <person name="Wakimoto T."/>
            <person name="Kracht M."/>
            <person name="Crusemann M."/>
            <person name="Hentschel U."/>
            <person name="Abe I."/>
            <person name="Matsunaga S."/>
            <person name="Kalinowski J."/>
            <person name="Takeyama H."/>
            <person name="Piel J."/>
        </authorList>
    </citation>
    <scope>NUCLEOTIDE SEQUENCE [LARGE SCALE GENOMIC DNA]</scope>
    <source>
        <strain evidence="8">TSY1</strain>
    </source>
</reference>
<dbReference type="NCBIfam" id="NF001204">
    <property type="entry name" value="PRK00166.1"/>
    <property type="match status" value="1"/>
</dbReference>
<dbReference type="Gene3D" id="3.60.21.10">
    <property type="match status" value="1"/>
</dbReference>
<dbReference type="Proteomes" id="UP000019141">
    <property type="component" value="Unassembled WGS sequence"/>
</dbReference>
<keyword evidence="3 5" id="KW-0378">Hydrolase</keyword>
<proteinExistence type="inferred from homology"/>
<evidence type="ECO:0000256" key="1">
    <source>
        <dbReference type="ARBA" id="ARBA00003413"/>
    </source>
</evidence>
<evidence type="ECO:0000256" key="4">
    <source>
        <dbReference type="ARBA" id="ARBA00049417"/>
    </source>
</evidence>
<dbReference type="InterPro" id="IPR004843">
    <property type="entry name" value="Calcineurin-like_PHP"/>
</dbReference>
<dbReference type="PANTHER" id="PTHR40942">
    <property type="match status" value="1"/>
</dbReference>
<sequence length="270" mass="30314">MATYAIGDVQGCFKTLMTLLEAIAFDRSRDRLWFVGDLVNRGPQSLEVVRFVKSLGDRAVTVLGNHELHLFAVAYSDRSLKPKDTIADILEAPDREALLTWLRQQPFLHYDAELETIMVHAGLPPQWTMRMARGYAKEASARLQGLLYATFLQQIMGNNAAVWPKVRDAPDRLPYITNCFTRMRFCDAQGHLELSSKGPPGTQPEPYLPWFHHDHRAHAGTTIVFGHWASLEGDYTPPGVYALDTGCVWGKDLTALCLETKVRTSVPCAE</sequence>
<dbReference type="PIRSF" id="PIRSF000903">
    <property type="entry name" value="B5n-ttraPtase_sm"/>
    <property type="match status" value="1"/>
</dbReference>
<dbReference type="NCBIfam" id="TIGR00668">
    <property type="entry name" value="apaH"/>
    <property type="match status" value="1"/>
</dbReference>
<evidence type="ECO:0000256" key="5">
    <source>
        <dbReference type="HAMAP-Rule" id="MF_00199"/>
    </source>
</evidence>
<dbReference type="EC" id="3.6.1.41" evidence="5"/>
<keyword evidence="8" id="KW-1185">Reference proteome</keyword>
<evidence type="ECO:0000256" key="3">
    <source>
        <dbReference type="ARBA" id="ARBA00022801"/>
    </source>
</evidence>
<dbReference type="AlphaFoldDB" id="W4LXL9"/>
<feature type="domain" description="Calcineurin-like phosphoesterase" evidence="6">
    <location>
        <begin position="4"/>
        <end position="138"/>
    </location>
</feature>
<comment type="catalytic activity">
    <reaction evidence="4 5">
        <text>P(1),P(4)-bis(5'-adenosyl) tetraphosphate + H2O = 2 ADP + 2 H(+)</text>
        <dbReference type="Rhea" id="RHEA:24252"/>
        <dbReference type="ChEBI" id="CHEBI:15377"/>
        <dbReference type="ChEBI" id="CHEBI:15378"/>
        <dbReference type="ChEBI" id="CHEBI:58141"/>
        <dbReference type="ChEBI" id="CHEBI:456216"/>
        <dbReference type="EC" id="3.6.1.41"/>
    </reaction>
</comment>
<dbReference type="GO" id="GO:0008803">
    <property type="term" value="F:bis(5'-nucleosyl)-tetraphosphatase (symmetrical) activity"/>
    <property type="evidence" value="ECO:0007669"/>
    <property type="project" value="UniProtKB-UniRule"/>
</dbReference>
<dbReference type="CDD" id="cd07422">
    <property type="entry name" value="MPP_ApaH"/>
    <property type="match status" value="1"/>
</dbReference>
<evidence type="ECO:0000313" key="7">
    <source>
        <dbReference type="EMBL" id="ETX02814.1"/>
    </source>
</evidence>
<dbReference type="InterPro" id="IPR004617">
    <property type="entry name" value="ApaH"/>
</dbReference>
<dbReference type="PATRIC" id="fig|1429438.4.peg.608"/>
<dbReference type="SUPFAM" id="SSF56300">
    <property type="entry name" value="Metallo-dependent phosphatases"/>
    <property type="match status" value="1"/>
</dbReference>
<accession>W4LXL9</accession>
<dbReference type="HOGENOM" id="CLU_056184_2_0_7"/>
<evidence type="ECO:0000313" key="8">
    <source>
        <dbReference type="Proteomes" id="UP000019141"/>
    </source>
</evidence>
<dbReference type="Pfam" id="PF00149">
    <property type="entry name" value="Metallophos"/>
    <property type="match status" value="1"/>
</dbReference>
<gene>
    <name evidence="5" type="primary">apaH</name>
    <name evidence="7" type="ORF">ETSY1_02190</name>
</gene>
<dbReference type="InterPro" id="IPR029052">
    <property type="entry name" value="Metallo-depent_PP-like"/>
</dbReference>
<evidence type="ECO:0000256" key="2">
    <source>
        <dbReference type="ARBA" id="ARBA00005419"/>
    </source>
</evidence>
<name>W4LXL9_ENTF1</name>